<sequence>MRLLISSLMTLSLLTASYSVHAASDATSTASNNFQLKPVPELQDPPTDRFPGDPAEHKAVYMFNKSDAGYQTGILNSIQAMIKRYGDNVEIAVVAIGPGLHVLAKEPKREVDALTYERVASFAKDYNVRWIACGNTMNTIHWEHSDMRPFAEYAEVGAAALMELQEEGYKPLVW</sequence>
<accession>A0ABY8CDD8</accession>
<dbReference type="InterPro" id="IPR003787">
    <property type="entry name" value="Sulphur_relay_DsrE/F-like"/>
</dbReference>
<feature type="chain" id="PRO_5047313177" evidence="1">
    <location>
        <begin position="23"/>
        <end position="174"/>
    </location>
</feature>
<dbReference type="Gene3D" id="3.40.1260.10">
    <property type="entry name" value="DsrEFH-like"/>
    <property type="match status" value="1"/>
</dbReference>
<dbReference type="EMBL" id="CP102381">
    <property type="protein sequence ID" value="WEJ63242.1"/>
    <property type="molecule type" value="Genomic_DNA"/>
</dbReference>
<evidence type="ECO:0000256" key="1">
    <source>
        <dbReference type="SAM" id="SignalP"/>
    </source>
</evidence>
<organism evidence="2 3">
    <name type="scientific">Thiomicrorhabdus lithotrophica</name>
    <dbReference type="NCBI Taxonomy" id="2949997"/>
    <lineage>
        <taxon>Bacteria</taxon>
        <taxon>Pseudomonadati</taxon>
        <taxon>Pseudomonadota</taxon>
        <taxon>Gammaproteobacteria</taxon>
        <taxon>Thiotrichales</taxon>
        <taxon>Piscirickettsiaceae</taxon>
        <taxon>Thiomicrorhabdus</taxon>
    </lineage>
</organism>
<dbReference type="RefSeq" id="WP_275595495.1">
    <property type="nucleotide sequence ID" value="NZ_CP102381.1"/>
</dbReference>
<keyword evidence="1" id="KW-0732">Signal</keyword>
<dbReference type="SUPFAM" id="SSF75169">
    <property type="entry name" value="DsrEFH-like"/>
    <property type="match status" value="1"/>
</dbReference>
<keyword evidence="3" id="KW-1185">Reference proteome</keyword>
<dbReference type="PANTHER" id="PTHR37691:SF1">
    <property type="entry name" value="BLR3518 PROTEIN"/>
    <property type="match status" value="1"/>
</dbReference>
<evidence type="ECO:0000313" key="3">
    <source>
        <dbReference type="Proteomes" id="UP001222275"/>
    </source>
</evidence>
<name>A0ABY8CDD8_9GAMM</name>
<protein>
    <submittedName>
        <fullName evidence="2">DsrE family protein</fullName>
    </submittedName>
</protein>
<dbReference type="Pfam" id="PF02635">
    <property type="entry name" value="DsrE"/>
    <property type="match status" value="1"/>
</dbReference>
<gene>
    <name evidence="2" type="ORF">NR989_03035</name>
</gene>
<dbReference type="PANTHER" id="PTHR37691">
    <property type="entry name" value="BLR3518 PROTEIN"/>
    <property type="match status" value="1"/>
</dbReference>
<feature type="signal peptide" evidence="1">
    <location>
        <begin position="1"/>
        <end position="22"/>
    </location>
</feature>
<evidence type="ECO:0000313" key="2">
    <source>
        <dbReference type="EMBL" id="WEJ63242.1"/>
    </source>
</evidence>
<reference evidence="2 3" key="1">
    <citation type="submission" date="2022-06" db="EMBL/GenBank/DDBJ databases">
        <title>Thiomicrohabdus sp. nov, an obligately chemolithoautotrophic, sulfur-oxidizing bacterium isolated from beach of Guanyin Mountain. Amoy.</title>
        <authorList>
            <person name="Zhu H."/>
        </authorList>
    </citation>
    <scope>NUCLEOTIDE SEQUENCE [LARGE SCALE GENOMIC DNA]</scope>
    <source>
        <strain evidence="2 3">XGS-01</strain>
    </source>
</reference>
<dbReference type="InterPro" id="IPR027396">
    <property type="entry name" value="DsrEFH-like"/>
</dbReference>
<proteinExistence type="predicted"/>
<dbReference type="Proteomes" id="UP001222275">
    <property type="component" value="Chromosome"/>
</dbReference>